<evidence type="ECO:0000256" key="4">
    <source>
        <dbReference type="ARBA" id="ARBA00022989"/>
    </source>
</evidence>
<evidence type="ECO:0000256" key="6">
    <source>
        <dbReference type="ARBA" id="ARBA00023136"/>
    </source>
</evidence>
<feature type="transmembrane region" description="Helical" evidence="10">
    <location>
        <begin position="178"/>
        <end position="203"/>
    </location>
</feature>
<dbReference type="PANTHER" id="PTHR43427:SF6">
    <property type="entry name" value="CHLORIDE CHANNEL PROTEIN CLC-E"/>
    <property type="match status" value="1"/>
</dbReference>
<keyword evidence="12" id="KW-1185">Reference proteome</keyword>
<dbReference type="InterPro" id="IPR001807">
    <property type="entry name" value="ClC"/>
</dbReference>
<feature type="transmembrane region" description="Helical" evidence="10">
    <location>
        <begin position="210"/>
        <end position="232"/>
    </location>
</feature>
<keyword evidence="4 10" id="KW-1133">Transmembrane helix</keyword>
<feature type="transmembrane region" description="Helical" evidence="10">
    <location>
        <begin position="36"/>
        <end position="62"/>
    </location>
</feature>
<feature type="transmembrane region" description="Helical" evidence="10">
    <location>
        <begin position="415"/>
        <end position="434"/>
    </location>
</feature>
<dbReference type="EMBL" id="CP121472">
    <property type="protein sequence ID" value="WPL19624.1"/>
    <property type="molecule type" value="Genomic_DNA"/>
</dbReference>
<evidence type="ECO:0000256" key="3">
    <source>
        <dbReference type="ARBA" id="ARBA00022692"/>
    </source>
</evidence>
<feature type="transmembrane region" description="Helical" evidence="10">
    <location>
        <begin position="380"/>
        <end position="403"/>
    </location>
</feature>
<evidence type="ECO:0000256" key="9">
    <source>
        <dbReference type="ARBA" id="ARBA00023303"/>
    </source>
</evidence>
<sequence length="590" mass="62423">MPLMSGSHLAQFWRRLHPAADALLDRARLQIARPNALLWHALLGILTGLITGVVIIGFRLAVEGTQALMLPHHGENYEALSLGARLLLPLVGALLIAVMFLRFSAGIRVLGVARVLERMEYHQGHLTLRGFMLQFIGAAVAIVSGHSVGREGPHVYLGASNGSLLGQALGLPNNSIRIMVACGTAAGIAASFNTPLAGVIFALEVLALEYSIATFVPIILAAASADWLFVSVFDANPLFEVPPAVVSSVADLSPVILLGVAAGMVSAAYTQAVQSVAGAAKVLPFFWRLVLGGVMAGLCGALMPQVMGLGFDSLSRLLDSHLAWEFLLTLLAMKLMATSASIGLGIPGGTIGPALFMGALIGNLTAVVAAQFLDASTVPVSFYVLLGMGAMMGASLLAPLAGLTAIVELTHSPGVIMPGMLAIIIALLVSYKGFGKVSLFITMLRANGLDYRINPLIQELRRQAVGGVMNRHFVHQLAELDRAKAECLVADSPDWIIVNKGDKPIYLMPGIAVATFLSRNPKAASIDLLAIPSERLELAPIHLQASLQEAVEIMEKTGAQALYVRRPLAPGIDHIYGVLTRSRIDTAYKY</sequence>
<proteinExistence type="predicted"/>
<protein>
    <submittedName>
        <fullName evidence="11">H(+)/Cl(-) exchange transporter ClcA</fullName>
    </submittedName>
</protein>
<evidence type="ECO:0000313" key="11">
    <source>
        <dbReference type="EMBL" id="WPL19624.1"/>
    </source>
</evidence>
<dbReference type="PRINTS" id="PR00762">
    <property type="entry name" value="CLCHANNEL"/>
</dbReference>
<name>A0ABZ0SG19_9GAMM</name>
<feature type="transmembrane region" description="Helical" evidence="10">
    <location>
        <begin position="285"/>
        <end position="306"/>
    </location>
</feature>
<comment type="subcellular location">
    <subcellularLocation>
        <location evidence="1">Membrane</location>
        <topology evidence="1">Multi-pass membrane protein</topology>
    </subcellularLocation>
</comment>
<evidence type="ECO:0000256" key="1">
    <source>
        <dbReference type="ARBA" id="ARBA00004141"/>
    </source>
</evidence>
<dbReference type="Proteomes" id="UP001432180">
    <property type="component" value="Chromosome"/>
</dbReference>
<organism evidence="11 12">
    <name type="scientific">Thiorhodovibrio winogradskyi</name>
    <dbReference type="NCBI Taxonomy" id="77007"/>
    <lineage>
        <taxon>Bacteria</taxon>
        <taxon>Pseudomonadati</taxon>
        <taxon>Pseudomonadota</taxon>
        <taxon>Gammaproteobacteria</taxon>
        <taxon>Chromatiales</taxon>
        <taxon>Chromatiaceae</taxon>
        <taxon>Thiorhodovibrio</taxon>
    </lineage>
</organism>
<dbReference type="Pfam" id="PF00654">
    <property type="entry name" value="Voltage_CLC"/>
    <property type="match status" value="1"/>
</dbReference>
<dbReference type="PANTHER" id="PTHR43427">
    <property type="entry name" value="CHLORIDE CHANNEL PROTEIN CLC-E"/>
    <property type="match status" value="1"/>
</dbReference>
<dbReference type="InterPro" id="IPR014743">
    <property type="entry name" value="Cl-channel_core"/>
</dbReference>
<accession>A0ABZ0SG19</accession>
<dbReference type="InterPro" id="IPR050368">
    <property type="entry name" value="ClC-type_chloride_channel"/>
</dbReference>
<feature type="transmembrane region" description="Helical" evidence="10">
    <location>
        <begin position="252"/>
        <end position="273"/>
    </location>
</feature>
<feature type="transmembrane region" description="Helical" evidence="10">
    <location>
        <begin position="82"/>
        <end position="105"/>
    </location>
</feature>
<dbReference type="Gene3D" id="1.10.3080.10">
    <property type="entry name" value="Clc chloride channel"/>
    <property type="match status" value="1"/>
</dbReference>
<evidence type="ECO:0000256" key="2">
    <source>
        <dbReference type="ARBA" id="ARBA00022448"/>
    </source>
</evidence>
<evidence type="ECO:0000256" key="8">
    <source>
        <dbReference type="ARBA" id="ARBA00023214"/>
    </source>
</evidence>
<evidence type="ECO:0000256" key="7">
    <source>
        <dbReference type="ARBA" id="ARBA00023173"/>
    </source>
</evidence>
<dbReference type="SUPFAM" id="SSF81340">
    <property type="entry name" value="Clc chloride channel"/>
    <property type="match status" value="1"/>
</dbReference>
<feature type="transmembrane region" description="Helical" evidence="10">
    <location>
        <begin position="354"/>
        <end position="374"/>
    </location>
</feature>
<evidence type="ECO:0000313" key="12">
    <source>
        <dbReference type="Proteomes" id="UP001432180"/>
    </source>
</evidence>
<evidence type="ECO:0000256" key="10">
    <source>
        <dbReference type="SAM" id="Phobius"/>
    </source>
</evidence>
<keyword evidence="3 10" id="KW-0812">Transmembrane</keyword>
<keyword evidence="7" id="KW-0869">Chloride channel</keyword>
<gene>
    <name evidence="11" type="primary">clcA_2</name>
    <name evidence="11" type="ORF">Thiowin_04761</name>
</gene>
<keyword evidence="5" id="KW-0406">Ion transport</keyword>
<keyword evidence="6 10" id="KW-0472">Membrane</keyword>
<feature type="transmembrane region" description="Helical" evidence="10">
    <location>
        <begin position="126"/>
        <end position="148"/>
    </location>
</feature>
<keyword evidence="9" id="KW-0407">Ion channel</keyword>
<dbReference type="CDD" id="cd00400">
    <property type="entry name" value="Voltage_gated_ClC"/>
    <property type="match status" value="1"/>
</dbReference>
<reference evidence="11 12" key="1">
    <citation type="journal article" date="2023" name="Microorganisms">
        <title>Thiorhodovibrio frisius and Trv. litoralis spp. nov., Two Novel Members from a Clade of Fastidious Purple Sulfur Bacteria That Exhibit Unique Red-Shifted Light-Harvesting Capabilities.</title>
        <authorList>
            <person name="Methner A."/>
            <person name="Kuzyk S.B."/>
            <person name="Petersen J."/>
            <person name="Bauer S."/>
            <person name="Brinkmann H."/>
            <person name="Sichau K."/>
            <person name="Wanner G."/>
            <person name="Wolf J."/>
            <person name="Neumann-Schaal M."/>
            <person name="Henke P."/>
            <person name="Tank M."/>
            <person name="Sproer C."/>
            <person name="Bunk B."/>
            <person name="Overmann J."/>
        </authorList>
    </citation>
    <scope>NUCLEOTIDE SEQUENCE [LARGE SCALE GENOMIC DNA]</scope>
    <source>
        <strain evidence="11 12">DSM 6702</strain>
    </source>
</reference>
<evidence type="ECO:0000256" key="5">
    <source>
        <dbReference type="ARBA" id="ARBA00023065"/>
    </source>
</evidence>
<feature type="transmembrane region" description="Helical" evidence="10">
    <location>
        <begin position="326"/>
        <end position="347"/>
    </location>
</feature>
<keyword evidence="8" id="KW-0868">Chloride</keyword>
<keyword evidence="2" id="KW-0813">Transport</keyword>